<dbReference type="InterPro" id="IPR033985">
    <property type="entry name" value="SusD-like_N"/>
</dbReference>
<evidence type="ECO:0000256" key="1">
    <source>
        <dbReference type="ARBA" id="ARBA00004442"/>
    </source>
</evidence>
<keyword evidence="9" id="KW-1185">Reference proteome</keyword>
<evidence type="ECO:0000256" key="4">
    <source>
        <dbReference type="ARBA" id="ARBA00023136"/>
    </source>
</evidence>
<evidence type="ECO:0000256" key="5">
    <source>
        <dbReference type="ARBA" id="ARBA00023237"/>
    </source>
</evidence>
<keyword evidence="4" id="KW-0472">Membrane</keyword>
<dbReference type="AlphaFoldDB" id="A0A3D8LE17"/>
<accession>A0A3D8LE17</accession>
<evidence type="ECO:0000256" key="2">
    <source>
        <dbReference type="ARBA" id="ARBA00006275"/>
    </source>
</evidence>
<comment type="subcellular location">
    <subcellularLocation>
        <location evidence="1">Cell outer membrane</location>
    </subcellularLocation>
</comment>
<evidence type="ECO:0000259" key="6">
    <source>
        <dbReference type="Pfam" id="PF07980"/>
    </source>
</evidence>
<reference evidence="9" key="1">
    <citation type="submission" date="2018-08" db="EMBL/GenBank/DDBJ databases">
        <authorList>
            <person name="Liu Z.-W."/>
            <person name="Du Z.-J."/>
        </authorList>
    </citation>
    <scope>NUCLEOTIDE SEQUENCE [LARGE SCALE GENOMIC DNA]</scope>
    <source>
        <strain evidence="9">H4X</strain>
    </source>
</reference>
<dbReference type="Pfam" id="PF07980">
    <property type="entry name" value="SusD_RagB"/>
    <property type="match status" value="1"/>
</dbReference>
<feature type="domain" description="RagB/SusD" evidence="6">
    <location>
        <begin position="334"/>
        <end position="453"/>
    </location>
</feature>
<dbReference type="GO" id="GO:0009279">
    <property type="term" value="C:cell outer membrane"/>
    <property type="evidence" value="ECO:0007669"/>
    <property type="project" value="UniProtKB-SubCell"/>
</dbReference>
<dbReference type="PROSITE" id="PS51257">
    <property type="entry name" value="PROKAR_LIPOPROTEIN"/>
    <property type="match status" value="1"/>
</dbReference>
<dbReference type="RefSeq" id="WP_115565243.1">
    <property type="nucleotide sequence ID" value="NZ_QRGR01000008.1"/>
</dbReference>
<dbReference type="InterPro" id="IPR012944">
    <property type="entry name" value="SusD_RagB_dom"/>
</dbReference>
<evidence type="ECO:0000259" key="7">
    <source>
        <dbReference type="Pfam" id="PF14322"/>
    </source>
</evidence>
<dbReference type="Proteomes" id="UP000256708">
    <property type="component" value="Unassembled WGS sequence"/>
</dbReference>
<feature type="domain" description="SusD-like N-terminal" evidence="7">
    <location>
        <begin position="43"/>
        <end position="218"/>
    </location>
</feature>
<proteinExistence type="inferred from homology"/>
<evidence type="ECO:0000313" key="9">
    <source>
        <dbReference type="Proteomes" id="UP000256708"/>
    </source>
</evidence>
<keyword evidence="3" id="KW-0732">Signal</keyword>
<evidence type="ECO:0000313" key="8">
    <source>
        <dbReference type="EMBL" id="RDV15648.1"/>
    </source>
</evidence>
<dbReference type="OrthoDB" id="5694214at2"/>
<dbReference type="Pfam" id="PF14322">
    <property type="entry name" value="SusD-like_3"/>
    <property type="match status" value="1"/>
</dbReference>
<comment type="similarity">
    <text evidence="2">Belongs to the SusD family.</text>
</comment>
<protein>
    <submittedName>
        <fullName evidence="8">RagB/SusD family nutrient uptake outer membrane protein</fullName>
    </submittedName>
</protein>
<sequence>MINKIKFKVICMAVAGLSLTACEDKLDIEPRGSISPEAVTPSDTEVLLNGVYDGFQGGASSYQYLAFLTDDLSADNLAYRATFFQHGEVDDNAIAANNLLIQFYWQGLYQGIYRANFFLQTVEPLDESTFSRPERKQEVIAEARFLRAYGYYNLVTRWGGVPILREPTSDKVARNSEEEVWNFIIEDLTFAVENAGEFRSAAYASKAAAKALLARVYLATKNYAEAERLAEELIADSNFQLSDNYDNIFTNKGNAEHIFQLNSTPNDGTSMSYFLIANVVLPSTGQQTNGGRFELPIDNSLAAAFEAGDERKNTTLQPITFGGRDYNMAYKYRQSADGADAWPVARIAEMYLISAEARAEQNDLEGALERLNQVREMRGLEATDAASLAELRLKIEQERRVELAVEGHRWYDLIRTGRAIEVLPNVTDENQLKYPIPQAEIVVNDLLEPNPGY</sequence>
<evidence type="ECO:0000256" key="3">
    <source>
        <dbReference type="ARBA" id="ARBA00022729"/>
    </source>
</evidence>
<dbReference type="InterPro" id="IPR011990">
    <property type="entry name" value="TPR-like_helical_dom_sf"/>
</dbReference>
<comment type="caution">
    <text evidence="8">The sequence shown here is derived from an EMBL/GenBank/DDBJ whole genome shotgun (WGS) entry which is preliminary data.</text>
</comment>
<dbReference type="SUPFAM" id="SSF48452">
    <property type="entry name" value="TPR-like"/>
    <property type="match status" value="1"/>
</dbReference>
<dbReference type="CDD" id="cd08977">
    <property type="entry name" value="SusD"/>
    <property type="match status" value="1"/>
</dbReference>
<name>A0A3D8LE17_9BACT</name>
<gene>
    <name evidence="8" type="ORF">DXT99_09205</name>
</gene>
<dbReference type="EMBL" id="QRGR01000008">
    <property type="protein sequence ID" value="RDV15648.1"/>
    <property type="molecule type" value="Genomic_DNA"/>
</dbReference>
<dbReference type="Gene3D" id="1.25.40.390">
    <property type="match status" value="1"/>
</dbReference>
<organism evidence="8 9">
    <name type="scientific">Pontibacter diazotrophicus</name>
    <dbReference type="NCBI Taxonomy" id="1400979"/>
    <lineage>
        <taxon>Bacteria</taxon>
        <taxon>Pseudomonadati</taxon>
        <taxon>Bacteroidota</taxon>
        <taxon>Cytophagia</taxon>
        <taxon>Cytophagales</taxon>
        <taxon>Hymenobacteraceae</taxon>
        <taxon>Pontibacter</taxon>
    </lineage>
</organism>
<keyword evidence="5" id="KW-0998">Cell outer membrane</keyword>